<dbReference type="PANTHER" id="PTHR22855">
    <property type="entry name" value="ACETYL, PROPIONYL, PYRUVATE, AND GLUTACONYL CARBOXYLASE-RELATED"/>
    <property type="match status" value="1"/>
</dbReference>
<dbReference type="Gene3D" id="3.90.226.10">
    <property type="entry name" value="2-enoyl-CoA Hydratase, Chain A, domain 1"/>
    <property type="match status" value="2"/>
</dbReference>
<evidence type="ECO:0000313" key="8">
    <source>
        <dbReference type="Ensembl" id="ENSCINP00000005637.3"/>
    </source>
</evidence>
<feature type="domain" description="CoA carboxyltransferase N-terminal" evidence="7">
    <location>
        <begin position="1"/>
        <end position="242"/>
    </location>
</feature>
<dbReference type="Ensembl" id="ENSCINT00000005637.3">
    <property type="protein sequence ID" value="ENSCINP00000005637.3"/>
    <property type="gene ID" value="ENSCING00000002752.3"/>
</dbReference>
<dbReference type="SUPFAM" id="SSF52096">
    <property type="entry name" value="ClpP/crotonase"/>
    <property type="match status" value="2"/>
</dbReference>
<dbReference type="Proteomes" id="UP000008144">
    <property type="component" value="Unassembled WGS sequence"/>
</dbReference>
<dbReference type="InterPro" id="IPR011762">
    <property type="entry name" value="COA_CT_N"/>
</dbReference>
<reference evidence="8" key="2">
    <citation type="submission" date="2025-08" db="UniProtKB">
        <authorList>
            <consortium name="Ensembl"/>
        </authorList>
    </citation>
    <scope>IDENTIFICATION</scope>
</reference>
<dbReference type="InterPro" id="IPR045190">
    <property type="entry name" value="MCCB/AccD1-like"/>
</dbReference>
<dbReference type="InterPro" id="IPR034733">
    <property type="entry name" value="AcCoA_carboxyl_beta"/>
</dbReference>
<name>F7AHK9_CIOIN</name>
<dbReference type="Pfam" id="PF01039">
    <property type="entry name" value="Carboxyl_trans"/>
    <property type="match status" value="1"/>
</dbReference>
<proteinExistence type="predicted"/>
<dbReference type="OMA" id="FAYIEGQ"/>
<dbReference type="AlphaFoldDB" id="F7AHK9"/>
<dbReference type="GO" id="GO:0004485">
    <property type="term" value="F:methylcrotonoyl-CoA carboxylase activity"/>
    <property type="evidence" value="ECO:0007669"/>
    <property type="project" value="UniProtKB-EC"/>
</dbReference>
<dbReference type="HOGENOM" id="CLU_018822_0_2_1"/>
<evidence type="ECO:0000256" key="3">
    <source>
        <dbReference type="ARBA" id="ARBA00031109"/>
    </source>
</evidence>
<reference evidence="8" key="3">
    <citation type="submission" date="2025-09" db="UniProtKB">
        <authorList>
            <consortium name="Ensembl"/>
        </authorList>
    </citation>
    <scope>IDENTIFICATION</scope>
</reference>
<dbReference type="GO" id="GO:0006552">
    <property type="term" value="P:L-leucine catabolic process"/>
    <property type="evidence" value="ECO:0000318"/>
    <property type="project" value="GO_Central"/>
</dbReference>
<keyword evidence="9" id="KW-1185">Reference proteome</keyword>
<dbReference type="UniPathway" id="UPA00363">
    <property type="reaction ID" value="UER00861"/>
</dbReference>
<dbReference type="EC" id="6.4.1.4" evidence="2"/>
<evidence type="ECO:0000256" key="4">
    <source>
        <dbReference type="ARBA" id="ARBA00031237"/>
    </source>
</evidence>
<dbReference type="STRING" id="7719.ENSCINP00000005637"/>
<dbReference type="InterPro" id="IPR029045">
    <property type="entry name" value="ClpP/crotonase-like_dom_sf"/>
</dbReference>
<comment type="catalytic activity">
    <reaction evidence="6">
        <text>3-methylbut-2-enoyl-CoA + hydrogencarbonate + ATP = 3-methyl-(2E)-glutaconyl-CoA + ADP + phosphate + H(+)</text>
        <dbReference type="Rhea" id="RHEA:13589"/>
        <dbReference type="ChEBI" id="CHEBI:15378"/>
        <dbReference type="ChEBI" id="CHEBI:17544"/>
        <dbReference type="ChEBI" id="CHEBI:30616"/>
        <dbReference type="ChEBI" id="CHEBI:43474"/>
        <dbReference type="ChEBI" id="CHEBI:57344"/>
        <dbReference type="ChEBI" id="CHEBI:57346"/>
        <dbReference type="ChEBI" id="CHEBI:456216"/>
        <dbReference type="EC" id="6.4.1.4"/>
    </reaction>
</comment>
<comment type="pathway">
    <text evidence="1">Amino-acid degradation; L-leucine degradation; (S)-3-hydroxy-3-methylglutaryl-CoA from 3-isovaleryl-CoA: step 2/3.</text>
</comment>
<sequence>MGGGKKGIENHVKRNKKLLIRDRIRLLLDENEPTLELSALAGLDLEYGDVPCAGVVTMIGKVNGIWCMIVANDATIKGGTIFPITLKKQLRAQEIAKENRLPTIYLVDSGGGFLPLQAQIFNEENSCGKCFYNEAVMSAAAIPQAAIVCGSCTAGGAYVPAMAEESVILHKTGTIFLGGPPLVFAATGERITSEELGGATLHCKVSGCTDHFAQTEEDAIITMRDIVATMNQQENITVNEDTYEEPLCDVSLLNDLAPCKMNGYQLDGRHMLACVLDGSRFHEFKKYYGPTLITGFGLVKGKLAGFAVSNGRITESTALKGSHFTQLCSQRKIPMVFLQNLTGCKFFFGWNIQSSKLIKAQCQLMQAIACSTSPSITITTGGICGSLESHSLGSLAMGSRFHFVYPNVRVGGYSPEYMADTMQNTKDKQHDYLEQFMTETDSFHAAARIRNDGVILPFDTRDIINKCLRIFKQNNEISVTDLQKTLRM</sequence>
<dbReference type="GeneTree" id="ENSGT00940000164186"/>
<dbReference type="GO" id="GO:1905202">
    <property type="term" value="C:methylcrotonoyl-CoA carboxylase complex"/>
    <property type="evidence" value="ECO:0000318"/>
    <property type="project" value="GO_Central"/>
</dbReference>
<organism evidence="8 9">
    <name type="scientific">Ciona intestinalis</name>
    <name type="common">Transparent sea squirt</name>
    <name type="synonym">Ascidia intestinalis</name>
    <dbReference type="NCBI Taxonomy" id="7719"/>
    <lineage>
        <taxon>Eukaryota</taxon>
        <taxon>Metazoa</taxon>
        <taxon>Chordata</taxon>
        <taxon>Tunicata</taxon>
        <taxon>Ascidiacea</taxon>
        <taxon>Phlebobranchia</taxon>
        <taxon>Cionidae</taxon>
        <taxon>Ciona</taxon>
    </lineage>
</organism>
<dbReference type="FunFam" id="3.90.226.10:FF:000046">
    <property type="entry name" value="Geranyl-CoA carboxylase beta subunit"/>
    <property type="match status" value="1"/>
</dbReference>
<dbReference type="PROSITE" id="PS50980">
    <property type="entry name" value="COA_CT_NTER"/>
    <property type="match status" value="1"/>
</dbReference>
<dbReference type="PANTHER" id="PTHR22855:SF47">
    <property type="entry name" value="METHYLCROTONOYL-COA CARBOXYLASE"/>
    <property type="match status" value="1"/>
</dbReference>
<evidence type="ECO:0000313" key="9">
    <source>
        <dbReference type="Proteomes" id="UP000008144"/>
    </source>
</evidence>
<evidence type="ECO:0000256" key="1">
    <source>
        <dbReference type="ARBA" id="ARBA00025711"/>
    </source>
</evidence>
<evidence type="ECO:0000259" key="7">
    <source>
        <dbReference type="PROSITE" id="PS50980"/>
    </source>
</evidence>
<evidence type="ECO:0000256" key="5">
    <source>
        <dbReference type="ARBA" id="ARBA00031404"/>
    </source>
</evidence>
<dbReference type="GO" id="GO:0005739">
    <property type="term" value="C:mitochondrion"/>
    <property type="evidence" value="ECO:0000318"/>
    <property type="project" value="GO_Central"/>
</dbReference>
<protein>
    <recommendedName>
        <fullName evidence="2">methylcrotonoyl-CoA carboxylase</fullName>
        <ecNumber evidence="2">6.4.1.4</ecNumber>
    </recommendedName>
    <alternativeName>
        <fullName evidence="5">3-methylcrotonyl-CoA carboxylase 2</fullName>
    </alternativeName>
    <alternativeName>
        <fullName evidence="3">3-methylcrotonyl-CoA carboxylase non-biotin-containing subunit</fullName>
    </alternativeName>
    <alternativeName>
        <fullName evidence="4">3-methylcrotonyl-CoA:carbon dioxide ligase subunit beta</fullName>
    </alternativeName>
</protein>
<reference evidence="9" key="1">
    <citation type="journal article" date="2002" name="Science">
        <title>The draft genome of Ciona intestinalis: insights into chordate and vertebrate origins.</title>
        <authorList>
            <person name="Dehal P."/>
            <person name="Satou Y."/>
            <person name="Campbell R.K."/>
            <person name="Chapman J."/>
            <person name="Degnan B."/>
            <person name="De Tomaso A."/>
            <person name="Davidson B."/>
            <person name="Di Gregorio A."/>
            <person name="Gelpke M."/>
            <person name="Goodstein D.M."/>
            <person name="Harafuji N."/>
            <person name="Hastings K.E."/>
            <person name="Ho I."/>
            <person name="Hotta K."/>
            <person name="Huang W."/>
            <person name="Kawashima T."/>
            <person name="Lemaire P."/>
            <person name="Martinez D."/>
            <person name="Meinertzhagen I.A."/>
            <person name="Necula S."/>
            <person name="Nonaka M."/>
            <person name="Putnam N."/>
            <person name="Rash S."/>
            <person name="Saiga H."/>
            <person name="Satake M."/>
            <person name="Terry A."/>
            <person name="Yamada L."/>
            <person name="Wang H.G."/>
            <person name="Awazu S."/>
            <person name="Azumi K."/>
            <person name="Boore J."/>
            <person name="Branno M."/>
            <person name="Chin-Bow S."/>
            <person name="DeSantis R."/>
            <person name="Doyle S."/>
            <person name="Francino P."/>
            <person name="Keys D.N."/>
            <person name="Haga S."/>
            <person name="Hayashi H."/>
            <person name="Hino K."/>
            <person name="Imai K.S."/>
            <person name="Inaba K."/>
            <person name="Kano S."/>
            <person name="Kobayashi K."/>
            <person name="Kobayashi M."/>
            <person name="Lee B.I."/>
            <person name="Makabe K.W."/>
            <person name="Manohar C."/>
            <person name="Matassi G."/>
            <person name="Medina M."/>
            <person name="Mochizuki Y."/>
            <person name="Mount S."/>
            <person name="Morishita T."/>
            <person name="Miura S."/>
            <person name="Nakayama A."/>
            <person name="Nishizaka S."/>
            <person name="Nomoto H."/>
            <person name="Ohta F."/>
            <person name="Oishi K."/>
            <person name="Rigoutsos I."/>
            <person name="Sano M."/>
            <person name="Sasaki A."/>
            <person name="Sasakura Y."/>
            <person name="Shoguchi E."/>
            <person name="Shin-i T."/>
            <person name="Spagnuolo A."/>
            <person name="Stainier D."/>
            <person name="Suzuki M.M."/>
            <person name="Tassy O."/>
            <person name="Takatori N."/>
            <person name="Tokuoka M."/>
            <person name="Yagi K."/>
            <person name="Yoshizaki F."/>
            <person name="Wada S."/>
            <person name="Zhang C."/>
            <person name="Hyatt P.D."/>
            <person name="Larimer F."/>
            <person name="Detter C."/>
            <person name="Doggett N."/>
            <person name="Glavina T."/>
            <person name="Hawkins T."/>
            <person name="Richardson P."/>
            <person name="Lucas S."/>
            <person name="Kohara Y."/>
            <person name="Levine M."/>
            <person name="Satoh N."/>
            <person name="Rokhsar D.S."/>
        </authorList>
    </citation>
    <scope>NUCLEOTIDE SEQUENCE [LARGE SCALE GENOMIC DNA]</scope>
</reference>
<accession>F7AHK9</accession>
<evidence type="ECO:0000256" key="2">
    <source>
        <dbReference type="ARBA" id="ARBA00026116"/>
    </source>
</evidence>
<dbReference type="InParanoid" id="F7AHK9"/>
<evidence type="ECO:0000256" key="6">
    <source>
        <dbReference type="ARBA" id="ARBA00052347"/>
    </source>
</evidence>